<dbReference type="GO" id="GO:0032259">
    <property type="term" value="P:methylation"/>
    <property type="evidence" value="ECO:0007669"/>
    <property type="project" value="UniProtKB-KW"/>
</dbReference>
<dbReference type="Proteomes" id="UP000567293">
    <property type="component" value="Unassembled WGS sequence"/>
</dbReference>
<keyword evidence="2" id="KW-0808">Transferase</keyword>
<evidence type="ECO:0000313" key="2">
    <source>
        <dbReference type="EMBL" id="MBA0086337.1"/>
    </source>
</evidence>
<dbReference type="SUPFAM" id="SSF53335">
    <property type="entry name" value="S-adenosyl-L-methionine-dependent methyltransferases"/>
    <property type="match status" value="1"/>
</dbReference>
<accession>A0A7V8NS53</accession>
<reference evidence="2" key="1">
    <citation type="submission" date="2020-06" db="EMBL/GenBank/DDBJ databases">
        <title>Legume-microbial interactions unlock mineral nutrients during tropical forest succession.</title>
        <authorList>
            <person name="Epihov D.Z."/>
        </authorList>
    </citation>
    <scope>NUCLEOTIDE SEQUENCE [LARGE SCALE GENOMIC DNA]</scope>
    <source>
        <strain evidence="2">Pan2503</strain>
    </source>
</reference>
<dbReference type="InterPro" id="IPR013216">
    <property type="entry name" value="Methyltransf_11"/>
</dbReference>
<dbReference type="Gene3D" id="3.40.50.150">
    <property type="entry name" value="Vaccinia Virus protein VP39"/>
    <property type="match status" value="1"/>
</dbReference>
<comment type="caution">
    <text evidence="2">The sequence shown here is derived from an EMBL/GenBank/DDBJ whole genome shotgun (WGS) entry which is preliminary data.</text>
</comment>
<sequence>LDGTLPWPDGSFDVVVSTEGIEHFENHYSFLREMHRILKPAGSLLLTTPNITALRSRVRFLGSGFFGRDARPLNETARHPLHHIGLATFPELRYELHVSGFRLREVRHTHIKPVSYLYSIYLPWIWLYTLLAFRKEKDPEQRERNKEIRRTLHSFSLLFGECLMLIARKVRTVGDN</sequence>
<name>A0A7V8NS53_9BACT</name>
<gene>
    <name evidence="2" type="ORF">HRJ53_15255</name>
</gene>
<dbReference type="InterPro" id="IPR029063">
    <property type="entry name" value="SAM-dependent_MTases_sf"/>
</dbReference>
<proteinExistence type="predicted"/>
<dbReference type="Pfam" id="PF08241">
    <property type="entry name" value="Methyltransf_11"/>
    <property type="match status" value="1"/>
</dbReference>
<evidence type="ECO:0000259" key="1">
    <source>
        <dbReference type="Pfam" id="PF08241"/>
    </source>
</evidence>
<dbReference type="GO" id="GO:0008757">
    <property type="term" value="F:S-adenosylmethionine-dependent methyltransferase activity"/>
    <property type="evidence" value="ECO:0007669"/>
    <property type="project" value="InterPro"/>
</dbReference>
<dbReference type="AlphaFoldDB" id="A0A7V8NS53"/>
<feature type="domain" description="Methyltransferase type 11" evidence="1">
    <location>
        <begin position="4"/>
        <end position="45"/>
    </location>
</feature>
<dbReference type="CDD" id="cd02440">
    <property type="entry name" value="AdoMet_MTases"/>
    <property type="match status" value="1"/>
</dbReference>
<keyword evidence="2" id="KW-0489">Methyltransferase</keyword>
<protein>
    <submittedName>
        <fullName evidence="2">Class I SAM-dependent methyltransferase</fullName>
    </submittedName>
</protein>
<feature type="non-terminal residue" evidence="2">
    <location>
        <position position="1"/>
    </location>
</feature>
<keyword evidence="3" id="KW-1185">Reference proteome</keyword>
<evidence type="ECO:0000313" key="3">
    <source>
        <dbReference type="Proteomes" id="UP000567293"/>
    </source>
</evidence>
<dbReference type="EMBL" id="JACDQQ010001465">
    <property type="protein sequence ID" value="MBA0086337.1"/>
    <property type="molecule type" value="Genomic_DNA"/>
</dbReference>
<organism evidence="2 3">
    <name type="scientific">Candidatus Acidiferrum panamense</name>
    <dbReference type="NCBI Taxonomy" id="2741543"/>
    <lineage>
        <taxon>Bacteria</taxon>
        <taxon>Pseudomonadati</taxon>
        <taxon>Acidobacteriota</taxon>
        <taxon>Terriglobia</taxon>
        <taxon>Candidatus Acidiferrales</taxon>
        <taxon>Candidatus Acidiferrum</taxon>
    </lineage>
</organism>